<evidence type="ECO:0000259" key="8">
    <source>
        <dbReference type="PROSITE" id="PS50110"/>
    </source>
</evidence>
<dbReference type="GO" id="GO:0006355">
    <property type="term" value="P:regulation of DNA-templated transcription"/>
    <property type="evidence" value="ECO:0007669"/>
    <property type="project" value="InterPro"/>
</dbReference>
<gene>
    <name evidence="9" type="ORF">ET418_17635</name>
</gene>
<evidence type="ECO:0000256" key="5">
    <source>
        <dbReference type="ARBA" id="ARBA00023163"/>
    </source>
</evidence>
<dbReference type="InterPro" id="IPR001789">
    <property type="entry name" value="Sig_transdc_resp-reg_receiver"/>
</dbReference>
<feature type="domain" description="Sigma-54 factor interaction" evidence="7">
    <location>
        <begin position="156"/>
        <end position="384"/>
    </location>
</feature>
<dbReference type="RefSeq" id="WP_149309899.1">
    <property type="nucleotide sequence ID" value="NZ_SRSD01000013.1"/>
</dbReference>
<name>A0A5A9X5G6_9BACT</name>
<feature type="domain" description="Response regulatory" evidence="8">
    <location>
        <begin position="10"/>
        <end position="125"/>
    </location>
</feature>
<dbReference type="PRINTS" id="PR01590">
    <property type="entry name" value="HTHFIS"/>
</dbReference>
<dbReference type="InterPro" id="IPR002078">
    <property type="entry name" value="Sigma_54_int"/>
</dbReference>
<feature type="modified residue" description="4-aspartylphosphate" evidence="6">
    <location>
        <position position="60"/>
    </location>
</feature>
<keyword evidence="5" id="KW-0804">Transcription</keyword>
<keyword evidence="10" id="KW-1185">Reference proteome</keyword>
<dbReference type="SUPFAM" id="SSF46689">
    <property type="entry name" value="Homeodomain-like"/>
    <property type="match status" value="1"/>
</dbReference>
<dbReference type="InterPro" id="IPR025662">
    <property type="entry name" value="Sigma_54_int_dom_ATP-bd_1"/>
</dbReference>
<evidence type="ECO:0000256" key="1">
    <source>
        <dbReference type="ARBA" id="ARBA00022741"/>
    </source>
</evidence>
<dbReference type="Proteomes" id="UP000324298">
    <property type="component" value="Unassembled WGS sequence"/>
</dbReference>
<dbReference type="Gene3D" id="1.10.10.60">
    <property type="entry name" value="Homeodomain-like"/>
    <property type="match status" value="1"/>
</dbReference>
<organism evidence="9 10">
    <name type="scientific">Oryzomonas rubra</name>
    <dbReference type="NCBI Taxonomy" id="2509454"/>
    <lineage>
        <taxon>Bacteria</taxon>
        <taxon>Pseudomonadati</taxon>
        <taxon>Thermodesulfobacteriota</taxon>
        <taxon>Desulfuromonadia</taxon>
        <taxon>Geobacterales</taxon>
        <taxon>Geobacteraceae</taxon>
        <taxon>Oryzomonas</taxon>
    </lineage>
</organism>
<dbReference type="Pfam" id="PF00072">
    <property type="entry name" value="Response_reg"/>
    <property type="match status" value="1"/>
</dbReference>
<dbReference type="PROSITE" id="PS00688">
    <property type="entry name" value="SIGMA54_INTERACT_3"/>
    <property type="match status" value="1"/>
</dbReference>
<dbReference type="Gene3D" id="3.40.50.2300">
    <property type="match status" value="1"/>
</dbReference>
<dbReference type="InterPro" id="IPR058031">
    <property type="entry name" value="AAA_lid_NorR"/>
</dbReference>
<evidence type="ECO:0000256" key="3">
    <source>
        <dbReference type="ARBA" id="ARBA00023015"/>
    </source>
</evidence>
<dbReference type="CDD" id="cd00009">
    <property type="entry name" value="AAA"/>
    <property type="match status" value="1"/>
</dbReference>
<reference evidence="9 10" key="1">
    <citation type="submission" date="2019-04" db="EMBL/GenBank/DDBJ databases">
        <title>Geobacter ruber sp. nov., ferric-reducing bacteria isolated from paddy soil.</title>
        <authorList>
            <person name="Xu Z."/>
            <person name="Masuda Y."/>
            <person name="Itoh H."/>
            <person name="Senoo K."/>
        </authorList>
    </citation>
    <scope>NUCLEOTIDE SEQUENCE [LARGE SCALE GENOMIC DNA]</scope>
    <source>
        <strain evidence="9 10">Red88</strain>
    </source>
</reference>
<dbReference type="FunFam" id="3.40.50.300:FF:000006">
    <property type="entry name" value="DNA-binding transcriptional regulator NtrC"/>
    <property type="match status" value="1"/>
</dbReference>
<dbReference type="InterPro" id="IPR025944">
    <property type="entry name" value="Sigma_54_int_dom_CS"/>
</dbReference>
<proteinExistence type="predicted"/>
<dbReference type="SUPFAM" id="SSF52172">
    <property type="entry name" value="CheY-like"/>
    <property type="match status" value="1"/>
</dbReference>
<evidence type="ECO:0000313" key="10">
    <source>
        <dbReference type="Proteomes" id="UP000324298"/>
    </source>
</evidence>
<keyword evidence="3" id="KW-0805">Transcription regulation</keyword>
<dbReference type="InterPro" id="IPR011006">
    <property type="entry name" value="CheY-like_superfamily"/>
</dbReference>
<dbReference type="GO" id="GO:0000160">
    <property type="term" value="P:phosphorelay signal transduction system"/>
    <property type="evidence" value="ECO:0007669"/>
    <property type="project" value="InterPro"/>
</dbReference>
<comment type="caution">
    <text evidence="9">The sequence shown here is derived from an EMBL/GenBank/DDBJ whole genome shotgun (WGS) entry which is preliminary data.</text>
</comment>
<dbReference type="AlphaFoldDB" id="A0A5A9X5G6"/>
<dbReference type="Pfam" id="PF02954">
    <property type="entry name" value="HTH_8"/>
    <property type="match status" value="1"/>
</dbReference>
<dbReference type="InterPro" id="IPR025943">
    <property type="entry name" value="Sigma_54_int_dom_ATP-bd_2"/>
</dbReference>
<protein>
    <submittedName>
        <fullName evidence="9">Sigma-54-dependent Fis family transcriptional regulator</fullName>
    </submittedName>
</protein>
<evidence type="ECO:0000259" key="7">
    <source>
        <dbReference type="PROSITE" id="PS50045"/>
    </source>
</evidence>
<dbReference type="PROSITE" id="PS00675">
    <property type="entry name" value="SIGMA54_INTERACT_1"/>
    <property type="match status" value="1"/>
</dbReference>
<dbReference type="PROSITE" id="PS50110">
    <property type="entry name" value="RESPONSE_REGULATORY"/>
    <property type="match status" value="1"/>
</dbReference>
<dbReference type="Gene3D" id="1.10.8.60">
    <property type="match status" value="1"/>
</dbReference>
<evidence type="ECO:0000313" key="9">
    <source>
        <dbReference type="EMBL" id="KAA0888034.1"/>
    </source>
</evidence>
<dbReference type="InterPro" id="IPR002197">
    <property type="entry name" value="HTH_Fis"/>
</dbReference>
<dbReference type="EMBL" id="SRSD01000013">
    <property type="protein sequence ID" value="KAA0888034.1"/>
    <property type="molecule type" value="Genomic_DNA"/>
</dbReference>
<evidence type="ECO:0000256" key="4">
    <source>
        <dbReference type="ARBA" id="ARBA00023125"/>
    </source>
</evidence>
<dbReference type="SMART" id="SM00448">
    <property type="entry name" value="REC"/>
    <property type="match status" value="1"/>
</dbReference>
<dbReference type="SUPFAM" id="SSF52540">
    <property type="entry name" value="P-loop containing nucleoside triphosphate hydrolases"/>
    <property type="match status" value="1"/>
</dbReference>
<evidence type="ECO:0000256" key="2">
    <source>
        <dbReference type="ARBA" id="ARBA00022840"/>
    </source>
</evidence>
<dbReference type="GO" id="GO:0043565">
    <property type="term" value="F:sequence-specific DNA binding"/>
    <property type="evidence" value="ECO:0007669"/>
    <property type="project" value="InterPro"/>
</dbReference>
<sequence>MENKNNDKTPIMIVDDDTQALSLLESLLCHDGYENVIPFEDSRRALEYFNTQEVHAVVLDLSMPRLHGMYLLELFTKNKPHVPVIIVTAENQIDSAIECIKAGAVDYLTKPISINRFMASISRALELRSLNDGLSFLQDPEQAVGLPSAIASRHSIITHNKNMLSLMQYVEVISNSHQAVLINGETGVGKELVAKAIHTMSKRKGEFVTINISGLDDLMFSDTLFGHKKGAYTGANQDRDGLIKKAANGTIFLDEIGDLNELSQVKLLRLLQENEYYPLGSDDPLQSNARLVVASNRSLRHLVNEGKFRKDFYYRLCTHQVTIPPLRDRLDDIPLLLDHFIDETAKIFDKKRPTYRKELVDLLCSYDFPGNVRELKAMVFDSVTKAASSKLSSEYFCELIERERDSFPFQGASSAPQNLVGVNGVTFDRFPTLKHAETELIRRALEIAKNNQGVAARLLGITRQALNNRLQRIKKGPAA</sequence>
<dbReference type="PANTHER" id="PTHR32071">
    <property type="entry name" value="TRANSCRIPTIONAL REGULATORY PROTEIN"/>
    <property type="match status" value="1"/>
</dbReference>
<dbReference type="PROSITE" id="PS50045">
    <property type="entry name" value="SIGMA54_INTERACT_4"/>
    <property type="match status" value="1"/>
</dbReference>
<keyword evidence="6" id="KW-0597">Phosphoprotein</keyword>
<dbReference type="Gene3D" id="3.40.50.300">
    <property type="entry name" value="P-loop containing nucleotide triphosphate hydrolases"/>
    <property type="match status" value="1"/>
</dbReference>
<dbReference type="OrthoDB" id="9814761at2"/>
<evidence type="ECO:0000256" key="6">
    <source>
        <dbReference type="PROSITE-ProRule" id="PRU00169"/>
    </source>
</evidence>
<keyword evidence="2" id="KW-0067">ATP-binding</keyword>
<dbReference type="Pfam" id="PF25601">
    <property type="entry name" value="AAA_lid_14"/>
    <property type="match status" value="1"/>
</dbReference>
<dbReference type="InterPro" id="IPR009057">
    <property type="entry name" value="Homeodomain-like_sf"/>
</dbReference>
<dbReference type="PROSITE" id="PS00676">
    <property type="entry name" value="SIGMA54_INTERACT_2"/>
    <property type="match status" value="1"/>
</dbReference>
<dbReference type="Pfam" id="PF00158">
    <property type="entry name" value="Sigma54_activat"/>
    <property type="match status" value="1"/>
</dbReference>
<keyword evidence="1" id="KW-0547">Nucleotide-binding</keyword>
<keyword evidence="4" id="KW-0238">DNA-binding</keyword>
<dbReference type="SMART" id="SM00382">
    <property type="entry name" value="AAA"/>
    <property type="match status" value="1"/>
</dbReference>
<accession>A0A5A9X5G6</accession>
<dbReference type="PANTHER" id="PTHR32071:SF13">
    <property type="entry name" value="RESPONSE REGULATOR HSFA"/>
    <property type="match status" value="1"/>
</dbReference>
<dbReference type="InterPro" id="IPR027417">
    <property type="entry name" value="P-loop_NTPase"/>
</dbReference>
<dbReference type="GO" id="GO:0005524">
    <property type="term" value="F:ATP binding"/>
    <property type="evidence" value="ECO:0007669"/>
    <property type="project" value="UniProtKB-KW"/>
</dbReference>
<dbReference type="InterPro" id="IPR003593">
    <property type="entry name" value="AAA+_ATPase"/>
</dbReference>